<accession>A0A0E4CM22</accession>
<proteinExistence type="predicted"/>
<protein>
    <submittedName>
        <fullName evidence="1">Uncharacterized protein</fullName>
    </submittedName>
</protein>
<dbReference type="EMBL" id="CTEE01000001">
    <property type="protein sequence ID" value="CQD07810.1"/>
    <property type="molecule type" value="Genomic_DNA"/>
</dbReference>
<evidence type="ECO:0000313" key="1">
    <source>
        <dbReference type="EMBL" id="CQD07810.1"/>
    </source>
</evidence>
<sequence>MMSAGDDSARSAYAMKAMRLSVCVSGLPVVSGAPTSSDMPGRDEG</sequence>
<gene>
    <name evidence="1" type="ORF">BN1232_01392</name>
</gene>
<dbReference type="Proteomes" id="UP000199251">
    <property type="component" value="Unassembled WGS sequence"/>
</dbReference>
<reference evidence="1 2" key="1">
    <citation type="submission" date="2015-03" db="EMBL/GenBank/DDBJ databases">
        <authorList>
            <person name="Urmite Genomes"/>
        </authorList>
    </citation>
    <scope>NUCLEOTIDE SEQUENCE [LARGE SCALE GENOMIC DNA]</scope>
    <source>
        <strain evidence="1 2">CSUR P1491</strain>
    </source>
</reference>
<dbReference type="STRING" id="141349.BN1232_01392"/>
<organism evidence="1 2">
    <name type="scientific">Mycobacterium lentiflavum</name>
    <dbReference type="NCBI Taxonomy" id="141349"/>
    <lineage>
        <taxon>Bacteria</taxon>
        <taxon>Bacillati</taxon>
        <taxon>Actinomycetota</taxon>
        <taxon>Actinomycetes</taxon>
        <taxon>Mycobacteriales</taxon>
        <taxon>Mycobacteriaceae</taxon>
        <taxon>Mycobacterium</taxon>
        <taxon>Mycobacterium simiae complex</taxon>
    </lineage>
</organism>
<name>A0A0E4CM22_MYCLN</name>
<dbReference type="AlphaFoldDB" id="A0A0E4CM22"/>
<evidence type="ECO:0000313" key="2">
    <source>
        <dbReference type="Proteomes" id="UP000199251"/>
    </source>
</evidence>